<evidence type="ECO:0000313" key="2">
    <source>
        <dbReference type="EMBL" id="GHH01339.1"/>
    </source>
</evidence>
<reference evidence="2" key="2">
    <citation type="submission" date="2020-09" db="EMBL/GenBank/DDBJ databases">
        <authorList>
            <person name="Sun Q."/>
            <person name="Zhou Y."/>
        </authorList>
    </citation>
    <scope>NUCLEOTIDE SEQUENCE</scope>
    <source>
        <strain evidence="2">CGMCC 1.7081</strain>
    </source>
</reference>
<protein>
    <submittedName>
        <fullName evidence="2">Uncharacterized protein</fullName>
    </submittedName>
</protein>
<keyword evidence="1" id="KW-0812">Transmembrane</keyword>
<proteinExistence type="predicted"/>
<dbReference type="AlphaFoldDB" id="A0A8J3ME75"/>
<organism evidence="2 3">
    <name type="scientific">Pseudodonghicola xiamenensis</name>
    <dbReference type="NCBI Taxonomy" id="337702"/>
    <lineage>
        <taxon>Bacteria</taxon>
        <taxon>Pseudomonadati</taxon>
        <taxon>Pseudomonadota</taxon>
        <taxon>Alphaproteobacteria</taxon>
        <taxon>Rhodobacterales</taxon>
        <taxon>Paracoccaceae</taxon>
        <taxon>Pseudodonghicola</taxon>
    </lineage>
</organism>
<sequence>MSTTSPPPQLTPRPSRFRFALFVFCGVYPLVTALLYALIPLTRDWEIWQRNLVMVPIIVACMVYVIIPQIQRRCARWM</sequence>
<keyword evidence="3" id="KW-1185">Reference proteome</keyword>
<dbReference type="Proteomes" id="UP000611500">
    <property type="component" value="Unassembled WGS sequence"/>
</dbReference>
<keyword evidence="1" id="KW-0472">Membrane</keyword>
<name>A0A8J3ME75_9RHOB</name>
<reference evidence="2" key="1">
    <citation type="journal article" date="2014" name="Int. J. Syst. Evol. Microbiol.">
        <title>Complete genome sequence of Corynebacterium casei LMG S-19264T (=DSM 44701T), isolated from a smear-ripened cheese.</title>
        <authorList>
            <consortium name="US DOE Joint Genome Institute (JGI-PGF)"/>
            <person name="Walter F."/>
            <person name="Albersmeier A."/>
            <person name="Kalinowski J."/>
            <person name="Ruckert C."/>
        </authorList>
    </citation>
    <scope>NUCLEOTIDE SEQUENCE</scope>
    <source>
        <strain evidence="2">CGMCC 1.7081</strain>
    </source>
</reference>
<evidence type="ECO:0000256" key="1">
    <source>
        <dbReference type="SAM" id="Phobius"/>
    </source>
</evidence>
<comment type="caution">
    <text evidence="2">The sequence shown here is derived from an EMBL/GenBank/DDBJ whole genome shotgun (WGS) entry which is preliminary data.</text>
</comment>
<feature type="transmembrane region" description="Helical" evidence="1">
    <location>
        <begin position="51"/>
        <end position="70"/>
    </location>
</feature>
<evidence type="ECO:0000313" key="3">
    <source>
        <dbReference type="Proteomes" id="UP000611500"/>
    </source>
</evidence>
<dbReference type="RefSeq" id="WP_028094926.1">
    <property type="nucleotide sequence ID" value="NZ_BNAP01000029.1"/>
</dbReference>
<gene>
    <name evidence="2" type="ORF">GCM10010961_38460</name>
</gene>
<accession>A0A8J3ME75</accession>
<feature type="transmembrane region" description="Helical" evidence="1">
    <location>
        <begin position="19"/>
        <end position="39"/>
    </location>
</feature>
<dbReference type="EMBL" id="BNAP01000029">
    <property type="protein sequence ID" value="GHH01339.1"/>
    <property type="molecule type" value="Genomic_DNA"/>
</dbReference>
<keyword evidence="1" id="KW-1133">Transmembrane helix</keyword>